<reference evidence="17" key="2">
    <citation type="submission" date="2011-03" db="EMBL/GenBank/DDBJ databases">
        <title>The complete genome of Desulfobacca acetoxidans DSM 11109.</title>
        <authorList>
            <consortium name="US DOE Joint Genome Institute (JGI-PGF)"/>
            <person name="Lucas S."/>
            <person name="Copeland A."/>
            <person name="Lapidus A."/>
            <person name="Bruce D."/>
            <person name="Goodwin L."/>
            <person name="Pitluck S."/>
            <person name="Peters L."/>
            <person name="Kyrpides N."/>
            <person name="Mavromatis K."/>
            <person name="Ivanova N."/>
            <person name="Ovchinnikova G."/>
            <person name="Teshima H."/>
            <person name="Detter J.C."/>
            <person name="Han C."/>
            <person name="Land M."/>
            <person name="Hauser L."/>
            <person name="Markowitz V."/>
            <person name="Cheng J.-F."/>
            <person name="Hugenholtz P."/>
            <person name="Woyke T."/>
            <person name="Wu D."/>
            <person name="Spring S."/>
            <person name="Schueler E."/>
            <person name="Brambilla E."/>
            <person name="Klenk H.-P."/>
            <person name="Eisen J.A."/>
        </authorList>
    </citation>
    <scope>NUCLEOTIDE SEQUENCE [LARGE SCALE GENOMIC DNA]</scope>
    <source>
        <strain evidence="17">ATCC 700848 / DSM 11109 / ASRB2</strain>
    </source>
</reference>
<dbReference type="InterPro" id="IPR005467">
    <property type="entry name" value="His_kinase_dom"/>
</dbReference>
<evidence type="ECO:0000256" key="7">
    <source>
        <dbReference type="ARBA" id="ARBA00022741"/>
    </source>
</evidence>
<dbReference type="FunFam" id="3.30.565.10:FF:000042">
    <property type="entry name" value="Two-component sensor histidine kinase KdpD"/>
    <property type="match status" value="1"/>
</dbReference>
<dbReference type="GO" id="GO:0005886">
    <property type="term" value="C:plasma membrane"/>
    <property type="evidence" value="ECO:0007669"/>
    <property type="project" value="TreeGrafter"/>
</dbReference>
<keyword evidence="9" id="KW-0067">ATP-binding</keyword>
<name>F2NHJ4_DESAR</name>
<keyword evidence="5" id="KW-0808">Transferase</keyword>
<keyword evidence="10 14" id="KW-1133">Transmembrane helix</keyword>
<evidence type="ECO:0000256" key="13">
    <source>
        <dbReference type="SAM" id="MobiDB-lite"/>
    </source>
</evidence>
<evidence type="ECO:0000256" key="3">
    <source>
        <dbReference type="ARBA" id="ARBA00012438"/>
    </source>
</evidence>
<dbReference type="InterPro" id="IPR036890">
    <property type="entry name" value="HATPase_C_sf"/>
</dbReference>
<keyword evidence="6 14" id="KW-0812">Transmembrane</keyword>
<sequence>MPPNHRDPVEGITSPDSASHPAGQRFLVCLGPDSNALELVQTARRMAEGVKAEWYALFVDTPSHTDGTRSDREHAVHSLQAAESWGAKTFKVSGLVVAAEIINFARQNGITTIFLGRSKQKKWYSRLTTSLATKLLRGLEGVDIYLVAPESTAPQPGKRRTLQLPRRLKGYFLAVAGVILCTVLAFGVFYYLPLSNLVMFYLLTMVIIATVSERGPTILASLLSIGLFAFFFVTRYFSFWVENVEYTVTLVMMLVVATLISGLTARARYQAKVARQQEWQTTALYDMNQGLLGKSGLEELLAAAVEQISRLFDSRVSILLPHMDDLEVRAGEPLPQDDVREGMVAQWVFKNNCLAGAGTQTLPQVKGLYMPLKTANRQVLGVLRLERRSPSTGKYVEVEYLRLLEALGHQIALALERESLSQQTRRAQLQVEAERFRNTLLSSVSHDLRTPLTVIAGSASSLLEAQENLDDKIRLELIQTIYEEAKRLDLVVQNLLEISRLQSGEIRINKEWHVLEEVIGCALSQLEGQLKQHSVTINLPQDLPLVQMDALLIERVFINLLENASKYTPPGTKIEISGALEPEALHLVVADQGPGLPPGQEERIFEKFYQARPGAIRGAGLGLAICRCIIEAHDGQINAINRPEGGAAFHFTLPFTGDQPDWQEPMLDLEQETRNEA</sequence>
<evidence type="ECO:0000256" key="11">
    <source>
        <dbReference type="ARBA" id="ARBA00023012"/>
    </source>
</evidence>
<reference evidence="16 17" key="1">
    <citation type="journal article" date="2011" name="Stand. Genomic Sci.">
        <title>Complete genome sequence of the acetate-degrading sulfate reducer Desulfobacca acetoxidans type strain (ASRB2).</title>
        <authorList>
            <person name="Goker M."/>
            <person name="Teshima H."/>
            <person name="Lapidus A."/>
            <person name="Nolan M."/>
            <person name="Lucas S."/>
            <person name="Hammon N."/>
            <person name="Deshpande S."/>
            <person name="Cheng J.F."/>
            <person name="Tapia R."/>
            <person name="Han C."/>
            <person name="Goodwin L."/>
            <person name="Pitluck S."/>
            <person name="Huntemann M."/>
            <person name="Liolios K."/>
            <person name="Ivanova N."/>
            <person name="Pagani I."/>
            <person name="Mavromatis K."/>
            <person name="Ovchinikova G."/>
            <person name="Pati A."/>
            <person name="Chen A."/>
            <person name="Palaniappan K."/>
            <person name="Land M."/>
            <person name="Hauser L."/>
            <person name="Brambilla E.M."/>
            <person name="Rohde M."/>
            <person name="Spring S."/>
            <person name="Detter J.C."/>
            <person name="Woyke T."/>
            <person name="Bristow J."/>
            <person name="Eisen J.A."/>
            <person name="Markowitz V."/>
            <person name="Hugenholtz P."/>
            <person name="Kyrpides N.C."/>
            <person name="Klenk H.P."/>
        </authorList>
    </citation>
    <scope>NUCLEOTIDE SEQUENCE [LARGE SCALE GENOMIC DNA]</scope>
    <source>
        <strain evidence="17">ATCC 700848 / DSM 11109 / ASRB2</strain>
    </source>
</reference>
<dbReference type="Pfam" id="PF00512">
    <property type="entry name" value="HisKA"/>
    <property type="match status" value="1"/>
</dbReference>
<evidence type="ECO:0000256" key="8">
    <source>
        <dbReference type="ARBA" id="ARBA00022777"/>
    </source>
</evidence>
<dbReference type="Gene3D" id="1.10.287.130">
    <property type="match status" value="1"/>
</dbReference>
<dbReference type="Pfam" id="PF02518">
    <property type="entry name" value="HATPase_c"/>
    <property type="match status" value="1"/>
</dbReference>
<dbReference type="InterPro" id="IPR003594">
    <property type="entry name" value="HATPase_dom"/>
</dbReference>
<keyword evidence="11" id="KW-0902">Two-component regulatory system</keyword>
<evidence type="ECO:0000313" key="17">
    <source>
        <dbReference type="Proteomes" id="UP000000483"/>
    </source>
</evidence>
<dbReference type="SMART" id="SM00388">
    <property type="entry name" value="HisKA"/>
    <property type="match status" value="1"/>
</dbReference>
<dbReference type="Gene3D" id="3.40.50.620">
    <property type="entry name" value="HUPs"/>
    <property type="match status" value="1"/>
</dbReference>
<dbReference type="HOGENOM" id="CLU_000445_113_1_7"/>
<evidence type="ECO:0000256" key="2">
    <source>
        <dbReference type="ARBA" id="ARBA00004141"/>
    </source>
</evidence>
<evidence type="ECO:0000256" key="14">
    <source>
        <dbReference type="SAM" id="Phobius"/>
    </source>
</evidence>
<dbReference type="InterPro" id="IPR003661">
    <property type="entry name" value="HisK_dim/P_dom"/>
</dbReference>
<keyword evidence="4" id="KW-0597">Phosphoprotein</keyword>
<dbReference type="Pfam" id="PF13492">
    <property type="entry name" value="GAF_3"/>
    <property type="match status" value="1"/>
</dbReference>
<dbReference type="Gene3D" id="1.20.120.620">
    <property type="entry name" value="Backbone structure of the membrane domain of e. Coli histidine kinase receptor kdpd"/>
    <property type="match status" value="1"/>
</dbReference>
<dbReference type="Pfam" id="PF13493">
    <property type="entry name" value="DUF4118"/>
    <property type="match status" value="1"/>
</dbReference>
<dbReference type="STRING" id="880072.Desac_1324"/>
<dbReference type="Gene3D" id="3.30.565.10">
    <property type="entry name" value="Histidine kinase-like ATPase, C-terminal domain"/>
    <property type="match status" value="1"/>
</dbReference>
<accession>F2NHJ4</accession>
<dbReference type="GO" id="GO:0000155">
    <property type="term" value="F:phosphorelay sensor kinase activity"/>
    <property type="evidence" value="ECO:0007669"/>
    <property type="project" value="InterPro"/>
</dbReference>
<dbReference type="SUPFAM" id="SSF55874">
    <property type="entry name" value="ATPase domain of HSP90 chaperone/DNA topoisomerase II/histidine kinase"/>
    <property type="match status" value="1"/>
</dbReference>
<keyword evidence="8 16" id="KW-0418">Kinase</keyword>
<organism evidence="16 17">
    <name type="scientific">Desulfobacca acetoxidans (strain ATCC 700848 / DSM 11109 / ASRB2)</name>
    <dbReference type="NCBI Taxonomy" id="880072"/>
    <lineage>
        <taxon>Bacteria</taxon>
        <taxon>Pseudomonadati</taxon>
        <taxon>Thermodesulfobacteriota</taxon>
        <taxon>Desulfobaccia</taxon>
        <taxon>Desulfobaccales</taxon>
        <taxon>Desulfobaccaceae</taxon>
        <taxon>Desulfobacca</taxon>
    </lineage>
</organism>
<evidence type="ECO:0000256" key="6">
    <source>
        <dbReference type="ARBA" id="ARBA00022692"/>
    </source>
</evidence>
<evidence type="ECO:0000256" key="12">
    <source>
        <dbReference type="ARBA" id="ARBA00023136"/>
    </source>
</evidence>
<feature type="transmembrane region" description="Helical" evidence="14">
    <location>
        <begin position="168"/>
        <end position="188"/>
    </location>
</feature>
<dbReference type="RefSeq" id="WP_013706293.1">
    <property type="nucleotide sequence ID" value="NC_015388.1"/>
</dbReference>
<keyword evidence="7" id="KW-0547">Nucleotide-binding</keyword>
<dbReference type="Gene3D" id="3.30.450.40">
    <property type="match status" value="1"/>
</dbReference>
<evidence type="ECO:0000256" key="5">
    <source>
        <dbReference type="ARBA" id="ARBA00022679"/>
    </source>
</evidence>
<comment type="catalytic activity">
    <reaction evidence="1">
        <text>ATP + protein L-histidine = ADP + protein N-phospho-L-histidine.</text>
        <dbReference type="EC" id="2.7.13.3"/>
    </reaction>
</comment>
<dbReference type="InterPro" id="IPR036097">
    <property type="entry name" value="HisK_dim/P_sf"/>
</dbReference>
<dbReference type="PANTHER" id="PTHR45569:SF1">
    <property type="entry name" value="SENSOR PROTEIN KDPD"/>
    <property type="match status" value="1"/>
</dbReference>
<dbReference type="InterPro" id="IPR025201">
    <property type="entry name" value="KdpD_TM"/>
</dbReference>
<dbReference type="AlphaFoldDB" id="F2NHJ4"/>
<dbReference type="InterPro" id="IPR003018">
    <property type="entry name" value="GAF"/>
</dbReference>
<evidence type="ECO:0000256" key="10">
    <source>
        <dbReference type="ARBA" id="ARBA00022989"/>
    </source>
</evidence>
<proteinExistence type="predicted"/>
<dbReference type="PANTHER" id="PTHR45569">
    <property type="entry name" value="SENSOR PROTEIN KDPD"/>
    <property type="match status" value="1"/>
</dbReference>
<evidence type="ECO:0000256" key="1">
    <source>
        <dbReference type="ARBA" id="ARBA00000085"/>
    </source>
</evidence>
<protein>
    <recommendedName>
        <fullName evidence="3">histidine kinase</fullName>
        <ecNumber evidence="3">2.7.13.3</ecNumber>
    </recommendedName>
</protein>
<dbReference type="SUPFAM" id="SSF55781">
    <property type="entry name" value="GAF domain-like"/>
    <property type="match status" value="1"/>
</dbReference>
<dbReference type="GO" id="GO:0005524">
    <property type="term" value="F:ATP binding"/>
    <property type="evidence" value="ECO:0007669"/>
    <property type="project" value="UniProtKB-KW"/>
</dbReference>
<feature type="region of interest" description="Disordered" evidence="13">
    <location>
        <begin position="1"/>
        <end position="20"/>
    </location>
</feature>
<evidence type="ECO:0000256" key="9">
    <source>
        <dbReference type="ARBA" id="ARBA00022840"/>
    </source>
</evidence>
<feature type="domain" description="Histidine kinase" evidence="15">
    <location>
        <begin position="443"/>
        <end position="657"/>
    </location>
</feature>
<dbReference type="KEGG" id="dao:Desac_1324"/>
<dbReference type="InterPro" id="IPR029016">
    <property type="entry name" value="GAF-like_dom_sf"/>
</dbReference>
<dbReference type="CDD" id="cd00075">
    <property type="entry name" value="HATPase"/>
    <property type="match status" value="1"/>
</dbReference>
<keyword evidence="17" id="KW-1185">Reference proteome</keyword>
<dbReference type="PROSITE" id="PS50109">
    <property type="entry name" value="HIS_KIN"/>
    <property type="match status" value="1"/>
</dbReference>
<dbReference type="InterPro" id="IPR052023">
    <property type="entry name" value="Histidine_kinase_KdpD"/>
</dbReference>
<dbReference type="InterPro" id="IPR014729">
    <property type="entry name" value="Rossmann-like_a/b/a_fold"/>
</dbReference>
<feature type="transmembrane region" description="Helical" evidence="14">
    <location>
        <begin position="194"/>
        <end position="211"/>
    </location>
</feature>
<dbReference type="OrthoDB" id="9806130at2"/>
<dbReference type="Proteomes" id="UP000000483">
    <property type="component" value="Chromosome"/>
</dbReference>
<dbReference type="InterPro" id="IPR038318">
    <property type="entry name" value="KdpD_sf"/>
</dbReference>
<keyword evidence="12 14" id="KW-0472">Membrane</keyword>
<dbReference type="EMBL" id="CP002629">
    <property type="protein sequence ID" value="AEB09181.1"/>
    <property type="molecule type" value="Genomic_DNA"/>
</dbReference>
<dbReference type="GO" id="GO:0042802">
    <property type="term" value="F:identical protein binding"/>
    <property type="evidence" value="ECO:0007669"/>
    <property type="project" value="UniProtKB-ARBA"/>
</dbReference>
<feature type="transmembrane region" description="Helical" evidence="14">
    <location>
        <begin position="246"/>
        <end position="265"/>
    </location>
</feature>
<evidence type="ECO:0000256" key="4">
    <source>
        <dbReference type="ARBA" id="ARBA00022553"/>
    </source>
</evidence>
<dbReference type="eggNOG" id="COG2205">
    <property type="taxonomic scope" value="Bacteria"/>
</dbReference>
<dbReference type="SMART" id="SM00065">
    <property type="entry name" value="GAF"/>
    <property type="match status" value="1"/>
</dbReference>
<dbReference type="InterPro" id="IPR004358">
    <property type="entry name" value="Sig_transdc_His_kin-like_C"/>
</dbReference>
<dbReference type="CDD" id="cd00082">
    <property type="entry name" value="HisKA"/>
    <property type="match status" value="1"/>
</dbReference>
<dbReference type="SMART" id="SM00387">
    <property type="entry name" value="HATPase_c"/>
    <property type="match status" value="1"/>
</dbReference>
<dbReference type="PRINTS" id="PR00344">
    <property type="entry name" value="BCTRLSENSOR"/>
</dbReference>
<dbReference type="EC" id="2.7.13.3" evidence="3"/>
<dbReference type="SUPFAM" id="SSF52402">
    <property type="entry name" value="Adenine nucleotide alpha hydrolases-like"/>
    <property type="match status" value="1"/>
</dbReference>
<evidence type="ECO:0000313" key="16">
    <source>
        <dbReference type="EMBL" id="AEB09181.1"/>
    </source>
</evidence>
<evidence type="ECO:0000259" key="15">
    <source>
        <dbReference type="PROSITE" id="PS50109"/>
    </source>
</evidence>
<comment type="subcellular location">
    <subcellularLocation>
        <location evidence="2">Membrane</location>
        <topology evidence="2">Multi-pass membrane protein</topology>
    </subcellularLocation>
</comment>
<gene>
    <name evidence="16" type="ordered locus">Desac_1324</name>
</gene>
<feature type="transmembrane region" description="Helical" evidence="14">
    <location>
        <begin position="218"/>
        <end position="240"/>
    </location>
</feature>
<dbReference type="SUPFAM" id="SSF47384">
    <property type="entry name" value="Homodimeric domain of signal transducing histidine kinase"/>
    <property type="match status" value="1"/>
</dbReference>